<keyword evidence="2" id="KW-1185">Reference proteome</keyword>
<proteinExistence type="predicted"/>
<accession>A0ABX2DAB1</accession>
<dbReference type="Proteomes" id="UP000762110">
    <property type="component" value="Unassembled WGS sequence"/>
</dbReference>
<reference evidence="1 2" key="1">
    <citation type="submission" date="2020-05" db="EMBL/GenBank/DDBJ databases">
        <title>Description of Pedobacter foliorum sp. nov.</title>
        <authorList>
            <person name="Qi S."/>
            <person name="Carlier A."/>
            <person name="Cnockaert M."/>
            <person name="Vandamme P."/>
        </authorList>
    </citation>
    <scope>NUCLEOTIDE SEQUENCE [LARGE SCALE GENOMIC DNA]</scope>
    <source>
        <strain evidence="1 2">LMG 31300</strain>
    </source>
</reference>
<organism evidence="1 2">
    <name type="scientific">Pedobacter boryungensis</name>
    <dbReference type="NCBI Taxonomy" id="869962"/>
    <lineage>
        <taxon>Bacteria</taxon>
        <taxon>Pseudomonadati</taxon>
        <taxon>Bacteroidota</taxon>
        <taxon>Sphingobacteriia</taxon>
        <taxon>Sphingobacteriales</taxon>
        <taxon>Sphingobacteriaceae</taxon>
        <taxon>Pedobacter</taxon>
    </lineage>
</organism>
<comment type="caution">
    <text evidence="1">The sequence shown here is derived from an EMBL/GenBank/DDBJ whole genome shotgun (WGS) entry which is preliminary data.</text>
</comment>
<evidence type="ECO:0000313" key="1">
    <source>
        <dbReference type="EMBL" id="NQX30915.1"/>
    </source>
</evidence>
<dbReference type="RefSeq" id="WP_173269116.1">
    <property type="nucleotide sequence ID" value="NZ_JABMKV010000001.1"/>
</dbReference>
<gene>
    <name evidence="1" type="ORF">HQN85_04220</name>
</gene>
<dbReference type="EMBL" id="JABMKV010000001">
    <property type="protein sequence ID" value="NQX30915.1"/>
    <property type="molecule type" value="Genomic_DNA"/>
</dbReference>
<protein>
    <submittedName>
        <fullName evidence="1">Uncharacterized protein</fullName>
    </submittedName>
</protein>
<name>A0ABX2DAB1_9SPHI</name>
<sequence length="283" mass="32364">MKQIFILFLVLIFFQNLNAQELKLTYRKADALGGKAFANSIIDSNLNLADRENIIYKEIKSGNIPDFLRKLKRISYSSKINNLEYSIDFFVLPDYMAIGSDEDYIYIPMTPVLAQRVASLLKCSLPTRKMVDLIYQNATIKLEPQPIPPTKAMTTVPIFITHNEIVRTQLKPYLTQHNGSELTAGNKKDIVISNKIYTEKTPKVVIYGWHKLDGKAIQPLYNKHTNMWADYSHGIRLIQNKVWVNGKKTTLAKVLVDSILNQLLSDEGIIAKSYYPITEYSDN</sequence>
<evidence type="ECO:0000313" key="2">
    <source>
        <dbReference type="Proteomes" id="UP000762110"/>
    </source>
</evidence>